<evidence type="ECO:0000313" key="1">
    <source>
        <dbReference type="EMBL" id="SHO51715.1"/>
    </source>
</evidence>
<evidence type="ECO:0000313" key="2">
    <source>
        <dbReference type="Proteomes" id="UP000184603"/>
    </source>
</evidence>
<gene>
    <name evidence="1" type="ORF">SAMN02745220_04188</name>
</gene>
<evidence type="ECO:0008006" key="3">
    <source>
        <dbReference type="Google" id="ProtNLM"/>
    </source>
</evidence>
<dbReference type="STRING" id="1121416.SAMN02745220_04188"/>
<reference evidence="1 2" key="1">
    <citation type="submission" date="2016-12" db="EMBL/GenBank/DDBJ databases">
        <authorList>
            <person name="Song W.-J."/>
            <person name="Kurnit D.M."/>
        </authorList>
    </citation>
    <scope>NUCLEOTIDE SEQUENCE [LARGE SCALE GENOMIC DNA]</scope>
    <source>
        <strain evidence="1 2">DSM 18488</strain>
    </source>
</reference>
<dbReference type="EMBL" id="FRFE01000028">
    <property type="protein sequence ID" value="SHO51715.1"/>
    <property type="molecule type" value="Genomic_DNA"/>
</dbReference>
<accession>A0A1M7YGF4</accession>
<name>A0A1M7YGF4_9BACT</name>
<keyword evidence="2" id="KW-1185">Reference proteome</keyword>
<dbReference type="RefSeq" id="WP_073615612.1">
    <property type="nucleotide sequence ID" value="NZ_FRFE01000028.1"/>
</dbReference>
<dbReference type="OrthoDB" id="5432392at2"/>
<dbReference type="Proteomes" id="UP000184603">
    <property type="component" value="Unassembled WGS sequence"/>
</dbReference>
<proteinExistence type="predicted"/>
<protein>
    <recommendedName>
        <fullName evidence="3">Ankyrin</fullName>
    </recommendedName>
</protein>
<organism evidence="1 2">
    <name type="scientific">Desulfopila aestuarii DSM 18488</name>
    <dbReference type="NCBI Taxonomy" id="1121416"/>
    <lineage>
        <taxon>Bacteria</taxon>
        <taxon>Pseudomonadati</taxon>
        <taxon>Thermodesulfobacteriota</taxon>
        <taxon>Desulfobulbia</taxon>
        <taxon>Desulfobulbales</taxon>
        <taxon>Desulfocapsaceae</taxon>
        <taxon>Desulfopila</taxon>
    </lineage>
</organism>
<dbReference type="AlphaFoldDB" id="A0A1M7YGF4"/>
<sequence length="58" mass="6444">MSEQGKKVCPTCQGKKIIEGVCEVSSEWRGSQNDDILDDMQCTPDEKCPTCEGKGYEE</sequence>